<evidence type="ECO:0000256" key="2">
    <source>
        <dbReference type="ARBA" id="ARBA00022763"/>
    </source>
</evidence>
<dbReference type="SMART" id="SM00493">
    <property type="entry name" value="TOPRIM"/>
    <property type="match status" value="1"/>
</dbReference>
<keyword evidence="6 7" id="KW-0234">DNA repair</keyword>
<gene>
    <name evidence="7 9" type="primary">recR</name>
    <name evidence="9" type="ORF">ACFO3I_12990</name>
</gene>
<keyword evidence="2 7" id="KW-0227">DNA damage</keyword>
<dbReference type="Proteomes" id="UP001595962">
    <property type="component" value="Unassembled WGS sequence"/>
</dbReference>
<dbReference type="NCBIfam" id="TIGR00615">
    <property type="entry name" value="recR"/>
    <property type="match status" value="1"/>
</dbReference>
<evidence type="ECO:0000256" key="7">
    <source>
        <dbReference type="HAMAP-Rule" id="MF_00017"/>
    </source>
</evidence>
<keyword evidence="1 7" id="KW-0479">Metal-binding</keyword>
<evidence type="ECO:0000256" key="6">
    <source>
        <dbReference type="ARBA" id="ARBA00023204"/>
    </source>
</evidence>
<dbReference type="Gene3D" id="6.10.250.240">
    <property type="match status" value="1"/>
</dbReference>
<feature type="zinc finger region" description="C4-type" evidence="7">
    <location>
        <begin position="58"/>
        <end position="73"/>
    </location>
</feature>
<dbReference type="InterPro" id="IPR000093">
    <property type="entry name" value="DNA_Rcmb_RecR"/>
</dbReference>
<dbReference type="EMBL" id="JBHSGB010000010">
    <property type="protein sequence ID" value="MFC4655925.1"/>
    <property type="molecule type" value="Genomic_DNA"/>
</dbReference>
<dbReference type="Pfam" id="PF13662">
    <property type="entry name" value="Toprim_4"/>
    <property type="match status" value="1"/>
</dbReference>
<dbReference type="InterPro" id="IPR015967">
    <property type="entry name" value="Rcmb_RecR_Znf"/>
</dbReference>
<dbReference type="PROSITE" id="PS50880">
    <property type="entry name" value="TOPRIM"/>
    <property type="match status" value="1"/>
</dbReference>
<dbReference type="HAMAP" id="MF_00017">
    <property type="entry name" value="RecR"/>
    <property type="match status" value="1"/>
</dbReference>
<evidence type="ECO:0000259" key="8">
    <source>
        <dbReference type="PROSITE" id="PS50880"/>
    </source>
</evidence>
<dbReference type="Pfam" id="PF02132">
    <property type="entry name" value="RecR_ZnF"/>
    <property type="match status" value="1"/>
</dbReference>
<dbReference type="InterPro" id="IPR023627">
    <property type="entry name" value="Rcmb_RecR"/>
</dbReference>
<keyword evidence="10" id="KW-1185">Reference proteome</keyword>
<proteinExistence type="inferred from homology"/>
<dbReference type="CDD" id="cd01025">
    <property type="entry name" value="TOPRIM_recR"/>
    <property type="match status" value="1"/>
</dbReference>
<sequence length="201" mass="21613">MSKFSPLIQQLVDSLRILPGVGPKSAQRIALQLLERNRAGAMQLSRALAEAMEHVGQCARCRTFCETELCHICADSRRSDSPSLCVVASSADQLAIEQTGQYKGRYFVLQGQLSPLDGIGPAQLGLDKLQQQLSAGGVSEVILATNPTVEGDATAYYIAEQCKKYQVQVSRIAHGVPVGGELEYVDGTTLSHALSGRKLLL</sequence>
<dbReference type="Pfam" id="PF21176">
    <property type="entry name" value="RecR_HhH"/>
    <property type="match status" value="1"/>
</dbReference>
<name>A0ABV9JNY1_9GAMM</name>
<dbReference type="PANTHER" id="PTHR30446:SF0">
    <property type="entry name" value="RECOMBINATION PROTEIN RECR"/>
    <property type="match status" value="1"/>
</dbReference>
<keyword evidence="3 7" id="KW-0863">Zinc-finger</keyword>
<evidence type="ECO:0000256" key="4">
    <source>
        <dbReference type="ARBA" id="ARBA00022833"/>
    </source>
</evidence>
<dbReference type="RefSeq" id="WP_377334480.1">
    <property type="nucleotide sequence ID" value="NZ_JBHSGB010000010.1"/>
</dbReference>
<protein>
    <recommendedName>
        <fullName evidence="7">Recombination protein RecR</fullName>
    </recommendedName>
</protein>
<comment type="similarity">
    <text evidence="7">Belongs to the RecR family.</text>
</comment>
<evidence type="ECO:0000256" key="5">
    <source>
        <dbReference type="ARBA" id="ARBA00023172"/>
    </source>
</evidence>
<comment type="caution">
    <text evidence="9">The sequence shown here is derived from an EMBL/GenBank/DDBJ whole genome shotgun (WGS) entry which is preliminary data.</text>
</comment>
<evidence type="ECO:0000313" key="10">
    <source>
        <dbReference type="Proteomes" id="UP001595962"/>
    </source>
</evidence>
<evidence type="ECO:0000313" key="9">
    <source>
        <dbReference type="EMBL" id="MFC4655925.1"/>
    </source>
</evidence>
<evidence type="ECO:0000256" key="1">
    <source>
        <dbReference type="ARBA" id="ARBA00022723"/>
    </source>
</evidence>
<accession>A0ABV9JNY1</accession>
<dbReference type="InterPro" id="IPR034137">
    <property type="entry name" value="TOPRIM_RecR"/>
</dbReference>
<dbReference type="Gene3D" id="1.10.8.420">
    <property type="entry name" value="RecR Domain 1"/>
    <property type="match status" value="1"/>
</dbReference>
<dbReference type="InterPro" id="IPR006171">
    <property type="entry name" value="TOPRIM_dom"/>
</dbReference>
<organism evidence="9 10">
    <name type="scientific">Rheinheimera marina</name>
    <dbReference type="NCBI Taxonomy" id="1774958"/>
    <lineage>
        <taxon>Bacteria</taxon>
        <taxon>Pseudomonadati</taxon>
        <taxon>Pseudomonadota</taxon>
        <taxon>Gammaproteobacteria</taxon>
        <taxon>Chromatiales</taxon>
        <taxon>Chromatiaceae</taxon>
        <taxon>Rheinheimera</taxon>
    </lineage>
</organism>
<evidence type="ECO:0000256" key="3">
    <source>
        <dbReference type="ARBA" id="ARBA00022771"/>
    </source>
</evidence>
<dbReference type="Gene3D" id="3.40.1360.10">
    <property type="match status" value="1"/>
</dbReference>
<dbReference type="SUPFAM" id="SSF111304">
    <property type="entry name" value="Recombination protein RecR"/>
    <property type="match status" value="1"/>
</dbReference>
<dbReference type="Pfam" id="PF21175">
    <property type="entry name" value="RecR_C"/>
    <property type="match status" value="1"/>
</dbReference>
<feature type="domain" description="Toprim" evidence="8">
    <location>
        <begin position="82"/>
        <end position="177"/>
    </location>
</feature>
<dbReference type="PROSITE" id="PS01300">
    <property type="entry name" value="RECR"/>
    <property type="match status" value="1"/>
</dbReference>
<dbReference type="PANTHER" id="PTHR30446">
    <property type="entry name" value="RECOMBINATION PROTEIN RECR"/>
    <property type="match status" value="1"/>
</dbReference>
<keyword evidence="5 7" id="KW-0233">DNA recombination</keyword>
<keyword evidence="4 7" id="KW-0862">Zinc</keyword>
<reference evidence="10" key="1">
    <citation type="journal article" date="2019" name="Int. J. Syst. Evol. Microbiol.">
        <title>The Global Catalogue of Microorganisms (GCM) 10K type strain sequencing project: providing services to taxonomists for standard genome sequencing and annotation.</title>
        <authorList>
            <consortium name="The Broad Institute Genomics Platform"/>
            <consortium name="The Broad Institute Genome Sequencing Center for Infectious Disease"/>
            <person name="Wu L."/>
            <person name="Ma J."/>
        </authorList>
    </citation>
    <scope>NUCLEOTIDE SEQUENCE [LARGE SCALE GENOMIC DNA]</scope>
    <source>
        <strain evidence="10">DT28</strain>
    </source>
</reference>
<comment type="function">
    <text evidence="7">May play a role in DNA repair. It seems to be involved in an RecBC-independent recombinational process of DNA repair. It may act with RecF and RecO.</text>
</comment>